<evidence type="ECO:0000313" key="1">
    <source>
        <dbReference type="EMBL" id="MFM0109234.1"/>
    </source>
</evidence>
<proteinExistence type="predicted"/>
<reference evidence="1 2" key="1">
    <citation type="journal article" date="2024" name="Chem. Sci.">
        <title>Discovery of megapolipeptins by genome mining of a Burkholderiales bacteria collection.</title>
        <authorList>
            <person name="Paulo B.S."/>
            <person name="Recchia M.J.J."/>
            <person name="Lee S."/>
            <person name="Fergusson C.H."/>
            <person name="Romanowski S.B."/>
            <person name="Hernandez A."/>
            <person name="Krull N."/>
            <person name="Liu D.Y."/>
            <person name="Cavanagh H."/>
            <person name="Bos A."/>
            <person name="Gray C.A."/>
            <person name="Murphy B.T."/>
            <person name="Linington R.G."/>
            <person name="Eustaquio A.S."/>
        </authorList>
    </citation>
    <scope>NUCLEOTIDE SEQUENCE [LARGE SCALE GENOMIC DNA]</scope>
    <source>
        <strain evidence="1 2">RL18-126-BIB-B</strain>
    </source>
</reference>
<dbReference type="EMBL" id="JAQQDW010000183">
    <property type="protein sequence ID" value="MFM0109234.1"/>
    <property type="molecule type" value="Genomic_DNA"/>
</dbReference>
<evidence type="ECO:0000313" key="2">
    <source>
        <dbReference type="Proteomes" id="UP001629235"/>
    </source>
</evidence>
<protein>
    <submittedName>
        <fullName evidence="1">Uncharacterized protein</fullName>
    </submittedName>
</protein>
<organism evidence="1 2">
    <name type="scientific">Paraburkholderia rhynchosiae</name>
    <dbReference type="NCBI Taxonomy" id="487049"/>
    <lineage>
        <taxon>Bacteria</taxon>
        <taxon>Pseudomonadati</taxon>
        <taxon>Pseudomonadota</taxon>
        <taxon>Betaproteobacteria</taxon>
        <taxon>Burkholderiales</taxon>
        <taxon>Burkholderiaceae</taxon>
        <taxon>Paraburkholderia</taxon>
    </lineage>
</organism>
<sequence length="59" mass="6486">DPGASTYKLDLTVRTNGATSFWVTQRTMGPDVSQNGDVIAGQDMLKDFGPSSWAFYKQK</sequence>
<dbReference type="Proteomes" id="UP001629235">
    <property type="component" value="Unassembled WGS sequence"/>
</dbReference>
<gene>
    <name evidence="1" type="ORF">PQR01_39125</name>
</gene>
<keyword evidence="2" id="KW-1185">Reference proteome</keyword>
<name>A0ACC7NQ34_9BURK</name>
<accession>A0ACC7NQ34</accession>
<feature type="non-terminal residue" evidence="1">
    <location>
        <position position="1"/>
    </location>
</feature>
<comment type="caution">
    <text evidence="1">The sequence shown here is derived from an EMBL/GenBank/DDBJ whole genome shotgun (WGS) entry which is preliminary data.</text>
</comment>